<evidence type="ECO:0000313" key="2">
    <source>
        <dbReference type="Proteomes" id="UP000299102"/>
    </source>
</evidence>
<dbReference type="EMBL" id="BGZK01001734">
    <property type="protein sequence ID" value="GBP85406.1"/>
    <property type="molecule type" value="Genomic_DNA"/>
</dbReference>
<keyword evidence="2" id="KW-1185">Reference proteome</keyword>
<dbReference type="AlphaFoldDB" id="A0A4C1Z9Z7"/>
<dbReference type="Proteomes" id="UP000299102">
    <property type="component" value="Unassembled WGS sequence"/>
</dbReference>
<accession>A0A4C1Z9Z7</accession>
<protein>
    <submittedName>
        <fullName evidence="1">Uncharacterized protein</fullName>
    </submittedName>
</protein>
<organism evidence="1 2">
    <name type="scientific">Eumeta variegata</name>
    <name type="common">Bagworm moth</name>
    <name type="synonym">Eumeta japonica</name>
    <dbReference type="NCBI Taxonomy" id="151549"/>
    <lineage>
        <taxon>Eukaryota</taxon>
        <taxon>Metazoa</taxon>
        <taxon>Ecdysozoa</taxon>
        <taxon>Arthropoda</taxon>
        <taxon>Hexapoda</taxon>
        <taxon>Insecta</taxon>
        <taxon>Pterygota</taxon>
        <taxon>Neoptera</taxon>
        <taxon>Endopterygota</taxon>
        <taxon>Lepidoptera</taxon>
        <taxon>Glossata</taxon>
        <taxon>Ditrysia</taxon>
        <taxon>Tineoidea</taxon>
        <taxon>Psychidae</taxon>
        <taxon>Oiketicinae</taxon>
        <taxon>Eumeta</taxon>
    </lineage>
</organism>
<evidence type="ECO:0000313" key="1">
    <source>
        <dbReference type="EMBL" id="GBP85406.1"/>
    </source>
</evidence>
<name>A0A4C1Z9Z7_EUMVA</name>
<reference evidence="1 2" key="1">
    <citation type="journal article" date="2019" name="Commun. Biol.">
        <title>The bagworm genome reveals a unique fibroin gene that provides high tensile strength.</title>
        <authorList>
            <person name="Kono N."/>
            <person name="Nakamura H."/>
            <person name="Ohtoshi R."/>
            <person name="Tomita M."/>
            <person name="Numata K."/>
            <person name="Arakawa K."/>
        </authorList>
    </citation>
    <scope>NUCLEOTIDE SEQUENCE [LARGE SCALE GENOMIC DNA]</scope>
</reference>
<gene>
    <name evidence="1" type="ORF">EVAR_60247_1</name>
</gene>
<sequence>MTSSADRRLLVSYKNKHACGSIVIQAMYDKQSRMTLISKEIEGFPKRNQITCAGRAAAGAVVATERFIDDGGRDLKRPIVDAPRSDCAEGTR</sequence>
<comment type="caution">
    <text evidence="1">The sequence shown here is derived from an EMBL/GenBank/DDBJ whole genome shotgun (WGS) entry which is preliminary data.</text>
</comment>
<proteinExistence type="predicted"/>